<dbReference type="Proteomes" id="UP001348369">
    <property type="component" value="Chromosome"/>
</dbReference>
<evidence type="ECO:0000313" key="2">
    <source>
        <dbReference type="Proteomes" id="UP001348369"/>
    </source>
</evidence>
<name>A0ACD4ZTQ7_9ACTN</name>
<keyword evidence="1" id="KW-0255">Endonuclease</keyword>
<sequence>MSTPLGSDAEWPLGSAVDETEERGTVKAGMSTIKGTPKCACCGGRNERRFVSSGDETVWTYTCDSAQCNKDQREITRRAAKHGITYGRYSEIHLSQGGRCPVCGEHLGKFDKDVVIDHDHLCCRKKTSCGDCVRGILHRRCNSVIGYLGDDPDKFERIAAYLRGH</sequence>
<keyword evidence="1" id="KW-0378">Hydrolase</keyword>
<dbReference type="EMBL" id="CP109109">
    <property type="protein sequence ID" value="WSC01615.1"/>
    <property type="molecule type" value="Genomic_DNA"/>
</dbReference>
<reference evidence="1" key="1">
    <citation type="submission" date="2022-10" db="EMBL/GenBank/DDBJ databases">
        <title>The complete genomes of actinobacterial strains from the NBC collection.</title>
        <authorList>
            <person name="Joergensen T.S."/>
            <person name="Alvarez Arevalo M."/>
            <person name="Sterndorff E.B."/>
            <person name="Faurdal D."/>
            <person name="Vuksanovic O."/>
            <person name="Mourched A.-S."/>
            <person name="Charusanti P."/>
            <person name="Shaw S."/>
            <person name="Blin K."/>
            <person name="Weber T."/>
        </authorList>
    </citation>
    <scope>NUCLEOTIDE SEQUENCE</scope>
    <source>
        <strain evidence="1">NBC 01771</strain>
    </source>
</reference>
<protein>
    <submittedName>
        <fullName evidence="1">Endonuclease VII domain-containing protein</fullName>
    </submittedName>
</protein>
<proteinExistence type="predicted"/>
<evidence type="ECO:0000313" key="1">
    <source>
        <dbReference type="EMBL" id="WSC01615.1"/>
    </source>
</evidence>
<keyword evidence="1" id="KW-0540">Nuclease</keyword>
<gene>
    <name evidence="1" type="ORF">OG835_34495</name>
</gene>
<organism evidence="1 2">
    <name type="scientific">Streptomyces scopuliridis</name>
    <dbReference type="NCBI Taxonomy" id="452529"/>
    <lineage>
        <taxon>Bacteria</taxon>
        <taxon>Bacillati</taxon>
        <taxon>Actinomycetota</taxon>
        <taxon>Actinomycetes</taxon>
        <taxon>Kitasatosporales</taxon>
        <taxon>Streptomycetaceae</taxon>
        <taxon>Streptomyces</taxon>
    </lineage>
</organism>
<keyword evidence="2" id="KW-1185">Reference proteome</keyword>
<accession>A0ACD4ZTQ7</accession>